<reference evidence="7 8" key="1">
    <citation type="submission" date="2020-01" db="EMBL/GenBank/DDBJ databases">
        <title>Kibdelosporangium persica a novel Actinomycetes from a hot desert in Iran.</title>
        <authorList>
            <person name="Safaei N."/>
            <person name="Zaburannyi N."/>
            <person name="Mueller R."/>
            <person name="Wink J."/>
        </authorList>
    </citation>
    <scope>NUCLEOTIDE SEQUENCE [LARGE SCALE GENOMIC DNA]</scope>
    <source>
        <strain evidence="7 8">4NS15</strain>
    </source>
</reference>
<dbReference type="Gene3D" id="1.25.40.10">
    <property type="entry name" value="Tetratricopeptide repeat domain"/>
    <property type="match status" value="1"/>
</dbReference>
<evidence type="ECO:0000259" key="6">
    <source>
        <dbReference type="PROSITE" id="PS51755"/>
    </source>
</evidence>
<dbReference type="InterPro" id="IPR002182">
    <property type="entry name" value="NB-ARC"/>
</dbReference>
<evidence type="ECO:0000313" key="7">
    <source>
        <dbReference type="EMBL" id="NRN67061.1"/>
    </source>
</evidence>
<dbReference type="Pfam" id="PF03704">
    <property type="entry name" value="BTAD"/>
    <property type="match status" value="1"/>
</dbReference>
<protein>
    <submittedName>
        <fullName evidence="7">Transcriptional regulator</fullName>
    </submittedName>
</protein>
<dbReference type="InterPro" id="IPR051677">
    <property type="entry name" value="AfsR-DnrI-RedD_regulator"/>
</dbReference>
<dbReference type="PANTHER" id="PTHR35807:SF1">
    <property type="entry name" value="TRANSCRIPTIONAL REGULATOR REDD"/>
    <property type="match status" value="1"/>
</dbReference>
<evidence type="ECO:0000256" key="5">
    <source>
        <dbReference type="PROSITE-ProRule" id="PRU01091"/>
    </source>
</evidence>
<dbReference type="PRINTS" id="PR00364">
    <property type="entry name" value="DISEASERSIST"/>
</dbReference>
<dbReference type="SMART" id="SM01043">
    <property type="entry name" value="BTAD"/>
    <property type="match status" value="1"/>
</dbReference>
<dbReference type="PROSITE" id="PS51755">
    <property type="entry name" value="OMPR_PHOB"/>
    <property type="match status" value="1"/>
</dbReference>
<keyword evidence="4" id="KW-0804">Transcription</keyword>
<dbReference type="Proteomes" id="UP000763557">
    <property type="component" value="Unassembled WGS sequence"/>
</dbReference>
<dbReference type="SUPFAM" id="SSF52540">
    <property type="entry name" value="P-loop containing nucleoside triphosphate hydrolases"/>
    <property type="match status" value="1"/>
</dbReference>
<dbReference type="Pfam" id="PF00931">
    <property type="entry name" value="NB-ARC"/>
    <property type="match status" value="1"/>
</dbReference>
<keyword evidence="3 5" id="KW-0238">DNA-binding</keyword>
<organism evidence="7 8">
    <name type="scientific">Kibdelosporangium persicum</name>
    <dbReference type="NCBI Taxonomy" id="2698649"/>
    <lineage>
        <taxon>Bacteria</taxon>
        <taxon>Bacillati</taxon>
        <taxon>Actinomycetota</taxon>
        <taxon>Actinomycetes</taxon>
        <taxon>Pseudonocardiales</taxon>
        <taxon>Pseudonocardiaceae</taxon>
        <taxon>Kibdelosporangium</taxon>
    </lineage>
</organism>
<accession>A0ABX2F6S9</accession>
<dbReference type="InterPro" id="IPR016032">
    <property type="entry name" value="Sig_transdc_resp-reg_C-effctor"/>
</dbReference>
<comment type="caution">
    <text evidence="7">The sequence shown here is derived from an EMBL/GenBank/DDBJ whole genome shotgun (WGS) entry which is preliminary data.</text>
</comment>
<dbReference type="InterPro" id="IPR036388">
    <property type="entry name" value="WH-like_DNA-bd_sf"/>
</dbReference>
<dbReference type="Gene3D" id="1.10.10.10">
    <property type="entry name" value="Winged helix-like DNA-binding domain superfamily/Winged helix DNA-binding domain"/>
    <property type="match status" value="1"/>
</dbReference>
<evidence type="ECO:0000256" key="3">
    <source>
        <dbReference type="ARBA" id="ARBA00023125"/>
    </source>
</evidence>
<keyword evidence="8" id="KW-1185">Reference proteome</keyword>
<dbReference type="CDD" id="cd15831">
    <property type="entry name" value="BTAD"/>
    <property type="match status" value="1"/>
</dbReference>
<feature type="DNA-binding region" description="OmpR/PhoB-type" evidence="5">
    <location>
        <begin position="15"/>
        <end position="117"/>
    </location>
</feature>
<name>A0ABX2F6S9_9PSEU</name>
<dbReference type="EMBL" id="JAAATY010000012">
    <property type="protein sequence ID" value="NRN67061.1"/>
    <property type="molecule type" value="Genomic_DNA"/>
</dbReference>
<dbReference type="PANTHER" id="PTHR35807">
    <property type="entry name" value="TRANSCRIPTIONAL REGULATOR REDD-RELATED"/>
    <property type="match status" value="1"/>
</dbReference>
<evidence type="ECO:0000256" key="4">
    <source>
        <dbReference type="ARBA" id="ARBA00023163"/>
    </source>
</evidence>
<feature type="domain" description="OmpR/PhoB-type" evidence="6">
    <location>
        <begin position="15"/>
        <end position="117"/>
    </location>
</feature>
<comment type="similarity">
    <text evidence="1">Belongs to the AfsR/DnrI/RedD regulatory family.</text>
</comment>
<evidence type="ECO:0000313" key="8">
    <source>
        <dbReference type="Proteomes" id="UP000763557"/>
    </source>
</evidence>
<evidence type="ECO:0000256" key="2">
    <source>
        <dbReference type="ARBA" id="ARBA00023015"/>
    </source>
</evidence>
<dbReference type="SUPFAM" id="SSF46894">
    <property type="entry name" value="C-terminal effector domain of the bipartite response regulators"/>
    <property type="match status" value="1"/>
</dbReference>
<dbReference type="InterPro" id="IPR011990">
    <property type="entry name" value="TPR-like_helical_dom_sf"/>
</dbReference>
<gene>
    <name evidence="7" type="ORF">GC106_42940</name>
</gene>
<dbReference type="InterPro" id="IPR001867">
    <property type="entry name" value="OmpR/PhoB-type_DNA-bd"/>
</dbReference>
<dbReference type="InterPro" id="IPR027417">
    <property type="entry name" value="P-loop_NTPase"/>
</dbReference>
<dbReference type="SUPFAM" id="SSF48452">
    <property type="entry name" value="TPR-like"/>
    <property type="match status" value="1"/>
</dbReference>
<proteinExistence type="inferred from homology"/>
<sequence>MAGPELPDRLSIPKEGRNKMGETMWFRVLGPLDVSVDWEPVQVGKNRQLTVLAVLLMEVNKTVSVGRLIEAVWSGCAPKTAAEQIQTCIWRLRRAFVNAGAGSGLIETTASGYSLRLAADKIDTGVFETWVSQARAIAGAGDHTEAIAVYRKALRLFRGPVLAEVDSPMVRTAAAKWEERMLSVLEDCVELELKSGLDSQLVPELTVLVEQNPLRERLRWQLMLALHRSDRRADALAVYREGRSVLVDELGVEPGRKLQELHHKILNGELPAQAAPVAAAAVRVPAQLLADAPDFVERREYTKEIRRVLTAPDATGVRIAALLGRCGVGKSALALHVAHQMRDRFPDGQLYAELGASRCTPAGIGEIACGFLRALGVSDARIPADPDERAAMYRSLLATRKVLVVLDDVVDARQVRPLLPGGPGSAVLMTSRTTVTDLAGVNPVEVDAFSDAEAIELFTSIVGPVRVDAEPDAMREILRLAGNLPLLVRAAGARLAARPHLRLGHLATRLRDPRRRLDEFSHGALDVRESLAATVNGLPAEAKRLWRALSKLPVDSFDAWMAAVDTGGSVQAAERLLDLLVDRRLVDIVGVDDRGNVRYRMHEVIALYATELSQPAPESRAA</sequence>
<evidence type="ECO:0000256" key="1">
    <source>
        <dbReference type="ARBA" id="ARBA00005820"/>
    </source>
</evidence>
<dbReference type="InterPro" id="IPR005158">
    <property type="entry name" value="BTAD"/>
</dbReference>
<keyword evidence="2" id="KW-0805">Transcription regulation</keyword>